<evidence type="ECO:0000256" key="5">
    <source>
        <dbReference type="SAM" id="MobiDB-lite"/>
    </source>
</evidence>
<dbReference type="GeneID" id="115827938"/>
<dbReference type="Proteomes" id="UP000504632">
    <property type="component" value="Chromosome 14"/>
</dbReference>
<keyword evidence="3" id="KW-0496">Mitochondrion</keyword>
<evidence type="ECO:0000256" key="1">
    <source>
        <dbReference type="ARBA" id="ARBA00004173"/>
    </source>
</evidence>
<keyword evidence="4" id="KW-0687">Ribonucleoprotein</keyword>
<proteinExistence type="predicted"/>
<evidence type="ECO:0000313" key="7">
    <source>
        <dbReference type="RefSeq" id="XP_030647693.1"/>
    </source>
</evidence>
<comment type="subcellular location">
    <subcellularLocation>
        <location evidence="1">Mitochondrion</location>
    </subcellularLocation>
</comment>
<dbReference type="CTD" id="10884"/>
<dbReference type="GO" id="GO:0005762">
    <property type="term" value="C:mitochondrial large ribosomal subunit"/>
    <property type="evidence" value="ECO:0007669"/>
    <property type="project" value="TreeGrafter"/>
</dbReference>
<name>A0A6J2WTV4_CHACN</name>
<feature type="compositionally biased region" description="Low complexity" evidence="5">
    <location>
        <begin position="115"/>
        <end position="132"/>
    </location>
</feature>
<dbReference type="PANTHER" id="PTHR13014:SF3">
    <property type="entry name" value="LARGE RIBOSOMAL SUBUNIT PROTEIN ML65"/>
    <property type="match status" value="1"/>
</dbReference>
<evidence type="ECO:0000313" key="6">
    <source>
        <dbReference type="Proteomes" id="UP000504632"/>
    </source>
</evidence>
<reference evidence="7" key="1">
    <citation type="submission" date="2025-08" db="UniProtKB">
        <authorList>
            <consortium name="RefSeq"/>
        </authorList>
    </citation>
    <scope>IDENTIFICATION</scope>
</reference>
<dbReference type="InterPro" id="IPR010793">
    <property type="entry name" value="Ribosomal_mL37/mL65"/>
</dbReference>
<dbReference type="OrthoDB" id="6041973at2759"/>
<dbReference type="PANTHER" id="PTHR13014">
    <property type="entry name" value="MITOCHONDRIAL 28S RIBOSOMAL PROTEIN S30/P52 PRO-APOTOTIC PROTEIN"/>
    <property type="match status" value="1"/>
</dbReference>
<keyword evidence="6" id="KW-1185">Reference proteome</keyword>
<gene>
    <name evidence="7" type="primary">mrps30</name>
</gene>
<dbReference type="GO" id="GO:0003735">
    <property type="term" value="F:structural constituent of ribosome"/>
    <property type="evidence" value="ECO:0007669"/>
    <property type="project" value="InterPro"/>
</dbReference>
<protein>
    <submittedName>
        <fullName evidence="7">Large ribosomal subunit protein mL65</fullName>
    </submittedName>
</protein>
<accession>A0A6J2WTV4</accession>
<dbReference type="AlphaFoldDB" id="A0A6J2WTV4"/>
<dbReference type="InterPro" id="IPR039982">
    <property type="entry name" value="Ribosomal_mL65"/>
</dbReference>
<evidence type="ECO:0000256" key="3">
    <source>
        <dbReference type="ARBA" id="ARBA00023128"/>
    </source>
</evidence>
<keyword evidence="2" id="KW-0689">Ribosomal protein</keyword>
<feature type="region of interest" description="Disordered" evidence="5">
    <location>
        <begin position="115"/>
        <end position="138"/>
    </location>
</feature>
<organism evidence="6 7">
    <name type="scientific">Chanos chanos</name>
    <name type="common">Milkfish</name>
    <name type="synonym">Mugil chanos</name>
    <dbReference type="NCBI Taxonomy" id="29144"/>
    <lineage>
        <taxon>Eukaryota</taxon>
        <taxon>Metazoa</taxon>
        <taxon>Chordata</taxon>
        <taxon>Craniata</taxon>
        <taxon>Vertebrata</taxon>
        <taxon>Euteleostomi</taxon>
        <taxon>Actinopterygii</taxon>
        <taxon>Neopterygii</taxon>
        <taxon>Teleostei</taxon>
        <taxon>Ostariophysi</taxon>
        <taxon>Gonorynchiformes</taxon>
        <taxon>Chanidae</taxon>
        <taxon>Chanos</taxon>
    </lineage>
</organism>
<sequence>MAVRARVSFQGFLYTQSPFIRFSRNVHAESPQPDAVYPPILPSRTAKSHAAKSRRIVEFFDRLRAASVEDKIRALTCVQRKKYVIYPQTFALNADQWYQHFTKTAYLPGLPEKLSSTTEAETESANAEQSTSLVTDDPSLSDVRSLVCNAILQEHWYKKKSRTILYKEQQQVVAPFLTNVVSGVTNILAKQNPLLRTSSLDFDPQVNFYWLRGQRTIPRGHRSGRVEPVRFQIDDRPHSQIRVLNQLPEYVPLEAEISAEVPVIRYSPDVLPAFRRQYDNNIFTGAKIADPCQYGHTQFHFVPDKFRRDKMGKKKLSDQVEVYLRANGIASLFAWTGAQAMYQGFWSQEDLTRPFVSQAVITDGQYFSFFCYQLNTLALTSQCEADNTRKNLCWGTESMRLYESITDSNVIGLNDDVLRLLVQFLLNKP</sequence>
<dbReference type="GO" id="GO:0006412">
    <property type="term" value="P:translation"/>
    <property type="evidence" value="ECO:0007669"/>
    <property type="project" value="InterPro"/>
</dbReference>
<evidence type="ECO:0000256" key="4">
    <source>
        <dbReference type="ARBA" id="ARBA00023274"/>
    </source>
</evidence>
<dbReference type="InParanoid" id="A0A6J2WTV4"/>
<dbReference type="Pfam" id="PF07147">
    <property type="entry name" value="PDCD9"/>
    <property type="match status" value="1"/>
</dbReference>
<dbReference type="RefSeq" id="XP_030647693.1">
    <property type="nucleotide sequence ID" value="XM_030791833.1"/>
</dbReference>
<evidence type="ECO:0000256" key="2">
    <source>
        <dbReference type="ARBA" id="ARBA00022980"/>
    </source>
</evidence>